<dbReference type="Proteomes" id="UP000199202">
    <property type="component" value="Unassembled WGS sequence"/>
</dbReference>
<evidence type="ECO:0000313" key="2">
    <source>
        <dbReference type="EMBL" id="SDM15129.1"/>
    </source>
</evidence>
<accession>A0A1G9QVU2</accession>
<dbReference type="InterPro" id="IPR050712">
    <property type="entry name" value="NAD(P)H-dep_reductase"/>
</dbReference>
<dbReference type="Gene3D" id="3.40.50.360">
    <property type="match status" value="1"/>
</dbReference>
<dbReference type="OrthoDB" id="9812295at2"/>
<dbReference type="GO" id="GO:0005829">
    <property type="term" value="C:cytosol"/>
    <property type="evidence" value="ECO:0007669"/>
    <property type="project" value="TreeGrafter"/>
</dbReference>
<dbReference type="GO" id="GO:0016491">
    <property type="term" value="F:oxidoreductase activity"/>
    <property type="evidence" value="ECO:0007669"/>
    <property type="project" value="InterPro"/>
</dbReference>
<evidence type="ECO:0000259" key="1">
    <source>
        <dbReference type="Pfam" id="PF03358"/>
    </source>
</evidence>
<dbReference type="AlphaFoldDB" id="A0A1G9QVU2"/>
<organism evidence="2 3">
    <name type="scientific">Nonomuraea jiangxiensis</name>
    <dbReference type="NCBI Taxonomy" id="633440"/>
    <lineage>
        <taxon>Bacteria</taxon>
        <taxon>Bacillati</taxon>
        <taxon>Actinomycetota</taxon>
        <taxon>Actinomycetes</taxon>
        <taxon>Streptosporangiales</taxon>
        <taxon>Streptosporangiaceae</taxon>
        <taxon>Nonomuraea</taxon>
    </lineage>
</organism>
<dbReference type="InterPro" id="IPR005025">
    <property type="entry name" value="FMN_Rdtase-like_dom"/>
</dbReference>
<dbReference type="STRING" id="633440.SAMN05421869_13730"/>
<dbReference type="EMBL" id="FNDJ01000037">
    <property type="protein sequence ID" value="SDM15129.1"/>
    <property type="molecule type" value="Genomic_DNA"/>
</dbReference>
<feature type="domain" description="NADPH-dependent FMN reductase-like" evidence="1">
    <location>
        <begin position="3"/>
        <end position="152"/>
    </location>
</feature>
<dbReference type="InterPro" id="IPR029039">
    <property type="entry name" value="Flavoprotein-like_sf"/>
</dbReference>
<protein>
    <submittedName>
        <fullName evidence="2">NAD(P)H-dependent FMN reductase</fullName>
    </submittedName>
</protein>
<gene>
    <name evidence="2" type="ORF">SAMN05421869_13730</name>
</gene>
<evidence type="ECO:0000313" key="3">
    <source>
        <dbReference type="Proteomes" id="UP000199202"/>
    </source>
</evidence>
<reference evidence="2 3" key="1">
    <citation type="submission" date="2016-10" db="EMBL/GenBank/DDBJ databases">
        <authorList>
            <person name="de Groot N.N."/>
        </authorList>
    </citation>
    <scope>NUCLEOTIDE SEQUENCE [LARGE SCALE GENOMIC DNA]</scope>
    <source>
        <strain evidence="2 3">CGMCC 4.6533</strain>
    </source>
</reference>
<dbReference type="GO" id="GO:0010181">
    <property type="term" value="F:FMN binding"/>
    <property type="evidence" value="ECO:0007669"/>
    <property type="project" value="TreeGrafter"/>
</dbReference>
<dbReference type="PANTHER" id="PTHR30543">
    <property type="entry name" value="CHROMATE REDUCTASE"/>
    <property type="match status" value="1"/>
</dbReference>
<keyword evidence="3" id="KW-1185">Reference proteome</keyword>
<dbReference type="RefSeq" id="WP_090946221.1">
    <property type="nucleotide sequence ID" value="NZ_FNDJ01000037.1"/>
</dbReference>
<dbReference type="Pfam" id="PF03358">
    <property type="entry name" value="FMN_red"/>
    <property type="match status" value="1"/>
</dbReference>
<proteinExistence type="predicted"/>
<sequence length="206" mass="22367">MIQIAIILGSTRPGRRVEDVARWVAETAGRHSAVKAGEAVLELVDIADYDLPLLDEPAPAIFGSYQNAHTKRWAATIDRFDAFVFVTPEYNSAIPGALKNAIDYLYAEWNDKAAGIVSYGVFGGTRAAEQLRQTMGELKIADVHAHVAINPYHDFDFTDSEAGVCVPGERQETALNTMLDEVLAWSQALRVLREPAASAGSRPGPA</sequence>
<name>A0A1G9QVU2_9ACTN</name>
<dbReference type="SUPFAM" id="SSF52218">
    <property type="entry name" value="Flavoproteins"/>
    <property type="match status" value="1"/>
</dbReference>
<dbReference type="PANTHER" id="PTHR30543:SF21">
    <property type="entry name" value="NAD(P)H-DEPENDENT FMN REDUCTASE LOT6"/>
    <property type="match status" value="1"/>
</dbReference>